<proteinExistence type="predicted"/>
<evidence type="ECO:0000313" key="2">
    <source>
        <dbReference type="EMBL" id="PJA45742.1"/>
    </source>
</evidence>
<sequence>MMNVAKTGFLTSLTSYAVFMLADYARPGFVSYVFSVHWFLLSALIFGIWWSFTYNESQDDQIVIGSLVGGLFAKIVLSVVIFIIFWRVGQGFQDMRGFLALSSASLPWLTFSMLKGEKKINDSKN</sequence>
<protein>
    <submittedName>
        <fullName evidence="2">Uncharacterized protein</fullName>
    </submittedName>
</protein>
<keyword evidence="1" id="KW-0812">Transmembrane</keyword>
<name>A0A2M7XD40_9BACT</name>
<dbReference type="AlphaFoldDB" id="A0A2M7XD40"/>
<reference evidence="3" key="1">
    <citation type="submission" date="2017-09" db="EMBL/GenBank/DDBJ databases">
        <title>Depth-based differentiation of microbial function through sediment-hosted aquifers and enrichment of novel symbionts in the deep terrestrial subsurface.</title>
        <authorList>
            <person name="Probst A.J."/>
            <person name="Ladd B."/>
            <person name="Jarett J.K."/>
            <person name="Geller-Mcgrath D.E."/>
            <person name="Sieber C.M.K."/>
            <person name="Emerson J.B."/>
            <person name="Anantharaman K."/>
            <person name="Thomas B.C."/>
            <person name="Malmstrom R."/>
            <person name="Stieglmeier M."/>
            <person name="Klingl A."/>
            <person name="Woyke T."/>
            <person name="Ryan C.M."/>
            <person name="Banfield J.F."/>
        </authorList>
    </citation>
    <scope>NUCLEOTIDE SEQUENCE [LARGE SCALE GENOMIC DNA]</scope>
</reference>
<dbReference type="Proteomes" id="UP000231263">
    <property type="component" value="Unassembled WGS sequence"/>
</dbReference>
<feature type="transmembrane region" description="Helical" evidence="1">
    <location>
        <begin position="29"/>
        <end position="50"/>
    </location>
</feature>
<keyword evidence="1" id="KW-1133">Transmembrane helix</keyword>
<keyword evidence="1" id="KW-0472">Membrane</keyword>
<evidence type="ECO:0000256" key="1">
    <source>
        <dbReference type="SAM" id="Phobius"/>
    </source>
</evidence>
<evidence type="ECO:0000313" key="3">
    <source>
        <dbReference type="Proteomes" id="UP000231263"/>
    </source>
</evidence>
<gene>
    <name evidence="2" type="ORF">CO173_04800</name>
</gene>
<feature type="transmembrane region" description="Helical" evidence="1">
    <location>
        <begin position="97"/>
        <end position="114"/>
    </location>
</feature>
<organism evidence="2 3">
    <name type="scientific">Candidatus Uhrbacteria bacterium CG_4_9_14_3_um_filter_41_35</name>
    <dbReference type="NCBI Taxonomy" id="1975034"/>
    <lineage>
        <taxon>Bacteria</taxon>
        <taxon>Candidatus Uhriibacteriota</taxon>
    </lineage>
</organism>
<feature type="transmembrane region" description="Helical" evidence="1">
    <location>
        <begin position="62"/>
        <end position="85"/>
    </location>
</feature>
<dbReference type="EMBL" id="PFWT01000026">
    <property type="protein sequence ID" value="PJA45742.1"/>
    <property type="molecule type" value="Genomic_DNA"/>
</dbReference>
<comment type="caution">
    <text evidence="2">The sequence shown here is derived from an EMBL/GenBank/DDBJ whole genome shotgun (WGS) entry which is preliminary data.</text>
</comment>
<accession>A0A2M7XD40</accession>